<dbReference type="Pfam" id="PF01409">
    <property type="entry name" value="tRNA-synt_2d"/>
    <property type="match status" value="1"/>
</dbReference>
<dbReference type="GO" id="GO:0005737">
    <property type="term" value="C:cytoplasm"/>
    <property type="evidence" value="ECO:0007669"/>
    <property type="project" value="InterPro"/>
</dbReference>
<accession>A0A1F5SBU1</accession>
<evidence type="ECO:0000256" key="5">
    <source>
        <dbReference type="ARBA" id="ARBA00022917"/>
    </source>
</evidence>
<evidence type="ECO:0000313" key="10">
    <source>
        <dbReference type="Proteomes" id="UP000178783"/>
    </source>
</evidence>
<dbReference type="PANTHER" id="PTHR11538:SF41">
    <property type="entry name" value="PHENYLALANINE--TRNA LIGASE, MITOCHONDRIAL"/>
    <property type="match status" value="1"/>
</dbReference>
<organism evidence="9 10">
    <name type="scientific">Candidatus Falkowbacteria bacterium RIFCSPLOWO2_02_FULL_45_21</name>
    <dbReference type="NCBI Taxonomy" id="1797989"/>
    <lineage>
        <taxon>Bacteria</taxon>
        <taxon>Candidatus Falkowiibacteriota</taxon>
    </lineage>
</organism>
<evidence type="ECO:0000313" key="9">
    <source>
        <dbReference type="EMBL" id="OGF23731.1"/>
    </source>
</evidence>
<evidence type="ECO:0000259" key="8">
    <source>
        <dbReference type="PROSITE" id="PS50862"/>
    </source>
</evidence>
<evidence type="ECO:0000256" key="3">
    <source>
        <dbReference type="ARBA" id="ARBA00022741"/>
    </source>
</evidence>
<dbReference type="SUPFAM" id="SSF55681">
    <property type="entry name" value="Class II aaRS and biotin synthetases"/>
    <property type="match status" value="1"/>
</dbReference>
<dbReference type="Proteomes" id="UP000178783">
    <property type="component" value="Unassembled WGS sequence"/>
</dbReference>
<evidence type="ECO:0000256" key="7">
    <source>
        <dbReference type="ARBA" id="ARBA00049255"/>
    </source>
</evidence>
<gene>
    <name evidence="9" type="ORF">A3H66_00170</name>
</gene>
<evidence type="ECO:0000256" key="4">
    <source>
        <dbReference type="ARBA" id="ARBA00022840"/>
    </source>
</evidence>
<dbReference type="Gene3D" id="3.30.930.10">
    <property type="entry name" value="Bira Bifunctional Protein, Domain 2"/>
    <property type="match status" value="1"/>
</dbReference>
<dbReference type="InterPro" id="IPR006195">
    <property type="entry name" value="aa-tRNA-synth_II"/>
</dbReference>
<dbReference type="STRING" id="1797989.A3H66_00170"/>
<dbReference type="GO" id="GO:0000049">
    <property type="term" value="F:tRNA binding"/>
    <property type="evidence" value="ECO:0007669"/>
    <property type="project" value="InterPro"/>
</dbReference>
<dbReference type="InterPro" id="IPR002319">
    <property type="entry name" value="Phenylalanyl-tRNA_Synthase"/>
</dbReference>
<dbReference type="InterPro" id="IPR004188">
    <property type="entry name" value="Phe-tRNA_ligase_II_N"/>
</dbReference>
<dbReference type="SUPFAM" id="SSF46589">
    <property type="entry name" value="tRNA-binding arm"/>
    <property type="match status" value="1"/>
</dbReference>
<dbReference type="PANTHER" id="PTHR11538">
    <property type="entry name" value="PHENYLALANYL-TRNA SYNTHETASE"/>
    <property type="match status" value="1"/>
</dbReference>
<keyword evidence="4" id="KW-0067">ATP-binding</keyword>
<dbReference type="AlphaFoldDB" id="A0A1F5SBU1"/>
<sequence>MKNLLDELKQALSSAQATADTKAIWRRYLGDKGSIKLALKEIKNLPLAEKRVKAPLLKRFYQEALNLFKAKENSLKNNQLQHELGSGSEELQFNLPKIGHLHPITRTIREINRLFTGLGFSLMDGPEIEEDEYCFQRLNVPPDHPARDMQDSIYIKKPNFLLRTQTSSIEARVLAAYPPPFKIVSPGRVYRNENVNKSNHFIFHQYQAVVVLKEVSLKDMFGVFNLLLKKLYGQEMAIRYRNKYYPEVEPGAGVDLECFNCHGAGCAICKGVGWIEVGGAGIIHPKVLAAAKIDPKKWMGFAFGLGLDRLVMAKYNITDIRTLLGGNLGYKYYQNENFIQSN</sequence>
<evidence type="ECO:0000256" key="6">
    <source>
        <dbReference type="ARBA" id="ARBA00023146"/>
    </source>
</evidence>
<protein>
    <recommendedName>
        <fullName evidence="1">phenylalanine--tRNA ligase</fullName>
        <ecNumber evidence="1">6.1.1.20</ecNumber>
    </recommendedName>
</protein>
<dbReference type="Pfam" id="PF02912">
    <property type="entry name" value="Phe_tRNA-synt_N"/>
    <property type="match status" value="1"/>
</dbReference>
<comment type="catalytic activity">
    <reaction evidence="7">
        <text>tRNA(Phe) + L-phenylalanine + ATP = L-phenylalanyl-tRNA(Phe) + AMP + diphosphate + H(+)</text>
        <dbReference type="Rhea" id="RHEA:19413"/>
        <dbReference type="Rhea" id="RHEA-COMP:9668"/>
        <dbReference type="Rhea" id="RHEA-COMP:9699"/>
        <dbReference type="ChEBI" id="CHEBI:15378"/>
        <dbReference type="ChEBI" id="CHEBI:30616"/>
        <dbReference type="ChEBI" id="CHEBI:33019"/>
        <dbReference type="ChEBI" id="CHEBI:58095"/>
        <dbReference type="ChEBI" id="CHEBI:78442"/>
        <dbReference type="ChEBI" id="CHEBI:78531"/>
        <dbReference type="ChEBI" id="CHEBI:456215"/>
        <dbReference type="EC" id="6.1.1.20"/>
    </reaction>
</comment>
<dbReference type="CDD" id="cd00496">
    <property type="entry name" value="PheRS_alpha_core"/>
    <property type="match status" value="1"/>
</dbReference>
<keyword evidence="5" id="KW-0648">Protein biosynthesis</keyword>
<reference evidence="9 10" key="1">
    <citation type="journal article" date="2016" name="Nat. Commun.">
        <title>Thousands of microbial genomes shed light on interconnected biogeochemical processes in an aquifer system.</title>
        <authorList>
            <person name="Anantharaman K."/>
            <person name="Brown C.T."/>
            <person name="Hug L.A."/>
            <person name="Sharon I."/>
            <person name="Castelle C.J."/>
            <person name="Probst A.J."/>
            <person name="Thomas B.C."/>
            <person name="Singh A."/>
            <person name="Wilkins M.J."/>
            <person name="Karaoz U."/>
            <person name="Brodie E.L."/>
            <person name="Williams K.H."/>
            <person name="Hubbard S.S."/>
            <person name="Banfield J.F."/>
        </authorList>
    </citation>
    <scope>NUCLEOTIDE SEQUENCE [LARGE SCALE GENOMIC DNA]</scope>
</reference>
<keyword evidence="3" id="KW-0547">Nucleotide-binding</keyword>
<keyword evidence="6" id="KW-0030">Aminoacyl-tRNA synthetase</keyword>
<evidence type="ECO:0000256" key="2">
    <source>
        <dbReference type="ARBA" id="ARBA00022598"/>
    </source>
</evidence>
<dbReference type="EMBL" id="MFFW01000055">
    <property type="protein sequence ID" value="OGF23731.1"/>
    <property type="molecule type" value="Genomic_DNA"/>
</dbReference>
<dbReference type="InterPro" id="IPR045864">
    <property type="entry name" value="aa-tRNA-synth_II/BPL/LPL"/>
</dbReference>
<comment type="caution">
    <text evidence="9">The sequence shown here is derived from an EMBL/GenBank/DDBJ whole genome shotgun (WGS) entry which is preliminary data.</text>
</comment>
<dbReference type="GO" id="GO:0005524">
    <property type="term" value="F:ATP binding"/>
    <property type="evidence" value="ECO:0007669"/>
    <property type="project" value="UniProtKB-KW"/>
</dbReference>
<dbReference type="GO" id="GO:0004826">
    <property type="term" value="F:phenylalanine-tRNA ligase activity"/>
    <property type="evidence" value="ECO:0007669"/>
    <property type="project" value="UniProtKB-EC"/>
</dbReference>
<keyword evidence="2" id="KW-0436">Ligase</keyword>
<evidence type="ECO:0000256" key="1">
    <source>
        <dbReference type="ARBA" id="ARBA00012814"/>
    </source>
</evidence>
<name>A0A1F5SBU1_9BACT</name>
<dbReference type="InterPro" id="IPR010978">
    <property type="entry name" value="tRNA-bd_arm"/>
</dbReference>
<dbReference type="PROSITE" id="PS50862">
    <property type="entry name" value="AA_TRNA_LIGASE_II"/>
    <property type="match status" value="1"/>
</dbReference>
<dbReference type="EC" id="6.1.1.20" evidence="1"/>
<proteinExistence type="predicted"/>
<feature type="domain" description="Aminoacyl-transfer RNA synthetases class-II family profile" evidence="8">
    <location>
        <begin position="104"/>
        <end position="313"/>
    </location>
</feature>
<dbReference type="GO" id="GO:0006432">
    <property type="term" value="P:phenylalanyl-tRNA aminoacylation"/>
    <property type="evidence" value="ECO:0007669"/>
    <property type="project" value="InterPro"/>
</dbReference>